<dbReference type="AlphaFoldDB" id="A0A8K0P7P3"/>
<sequence length="143" mass="17035">MNYMRGLKEFNDGYAYTLTVINIFSKCKTSQEITNALSYTPKTSKRKLLKTHSDKRKEYVIMFFKKFLTNHGIKFYHTNDPVMTCILRLRLWKDLIERLKLKCINTSLPLTHIIINYNQSVTIQFIQVLVLHLLMYQKLLLLK</sequence>
<gene>
    <name evidence="1" type="ORF">J437_LFUL018064</name>
</gene>
<reference evidence="1" key="1">
    <citation type="submission" date="2013-04" db="EMBL/GenBank/DDBJ databases">
        <authorList>
            <person name="Qu J."/>
            <person name="Murali S.C."/>
            <person name="Bandaranaike D."/>
            <person name="Bellair M."/>
            <person name="Blankenburg K."/>
            <person name="Chao H."/>
            <person name="Dinh H."/>
            <person name="Doddapaneni H."/>
            <person name="Downs B."/>
            <person name="Dugan-Rocha S."/>
            <person name="Elkadiri S."/>
            <person name="Gnanaolivu R.D."/>
            <person name="Hernandez B."/>
            <person name="Javaid M."/>
            <person name="Jayaseelan J.C."/>
            <person name="Lee S."/>
            <person name="Li M."/>
            <person name="Ming W."/>
            <person name="Munidasa M."/>
            <person name="Muniz J."/>
            <person name="Nguyen L."/>
            <person name="Ongeri F."/>
            <person name="Osuji N."/>
            <person name="Pu L.-L."/>
            <person name="Puazo M."/>
            <person name="Qu C."/>
            <person name="Quiroz J."/>
            <person name="Raj R."/>
            <person name="Weissenberger G."/>
            <person name="Xin Y."/>
            <person name="Zou X."/>
            <person name="Han Y."/>
            <person name="Richards S."/>
            <person name="Worley K."/>
            <person name="Muzny D."/>
            <person name="Gibbs R."/>
        </authorList>
    </citation>
    <scope>NUCLEOTIDE SEQUENCE</scope>
    <source>
        <strain evidence="1">Sampled in the wild</strain>
    </source>
</reference>
<reference evidence="1" key="2">
    <citation type="submission" date="2017-10" db="EMBL/GenBank/DDBJ databases">
        <title>Ladona fulva Genome sequencing and assembly.</title>
        <authorList>
            <person name="Murali S."/>
            <person name="Richards S."/>
            <person name="Bandaranaike D."/>
            <person name="Bellair M."/>
            <person name="Blankenburg K."/>
            <person name="Chao H."/>
            <person name="Dinh H."/>
            <person name="Doddapaneni H."/>
            <person name="Dugan-Rocha S."/>
            <person name="Elkadiri S."/>
            <person name="Gnanaolivu R."/>
            <person name="Hernandez B."/>
            <person name="Skinner E."/>
            <person name="Javaid M."/>
            <person name="Lee S."/>
            <person name="Li M."/>
            <person name="Ming W."/>
            <person name="Munidasa M."/>
            <person name="Muniz J."/>
            <person name="Nguyen L."/>
            <person name="Hughes D."/>
            <person name="Osuji N."/>
            <person name="Pu L.-L."/>
            <person name="Puazo M."/>
            <person name="Qu C."/>
            <person name="Quiroz J."/>
            <person name="Raj R."/>
            <person name="Weissenberger G."/>
            <person name="Xin Y."/>
            <person name="Zou X."/>
            <person name="Han Y."/>
            <person name="Worley K."/>
            <person name="Muzny D."/>
            <person name="Gibbs R."/>
        </authorList>
    </citation>
    <scope>NUCLEOTIDE SEQUENCE</scope>
    <source>
        <strain evidence="1">Sampled in the wild</strain>
    </source>
</reference>
<accession>A0A8K0P7P3</accession>
<keyword evidence="2" id="KW-1185">Reference proteome</keyword>
<proteinExistence type="predicted"/>
<dbReference type="EMBL" id="KZ309516">
    <property type="protein sequence ID" value="KAG8239120.1"/>
    <property type="molecule type" value="Genomic_DNA"/>
</dbReference>
<comment type="caution">
    <text evidence="1">The sequence shown here is derived from an EMBL/GenBank/DDBJ whole genome shotgun (WGS) entry which is preliminary data.</text>
</comment>
<organism evidence="1 2">
    <name type="scientific">Ladona fulva</name>
    <name type="common">Scarce chaser dragonfly</name>
    <name type="synonym">Libellula fulva</name>
    <dbReference type="NCBI Taxonomy" id="123851"/>
    <lineage>
        <taxon>Eukaryota</taxon>
        <taxon>Metazoa</taxon>
        <taxon>Ecdysozoa</taxon>
        <taxon>Arthropoda</taxon>
        <taxon>Hexapoda</taxon>
        <taxon>Insecta</taxon>
        <taxon>Pterygota</taxon>
        <taxon>Palaeoptera</taxon>
        <taxon>Odonata</taxon>
        <taxon>Epiprocta</taxon>
        <taxon>Anisoptera</taxon>
        <taxon>Libelluloidea</taxon>
        <taxon>Libellulidae</taxon>
        <taxon>Ladona</taxon>
    </lineage>
</organism>
<dbReference type="Proteomes" id="UP000792457">
    <property type="component" value="Unassembled WGS sequence"/>
</dbReference>
<name>A0A8K0P7P3_LADFU</name>
<evidence type="ECO:0000313" key="2">
    <source>
        <dbReference type="Proteomes" id="UP000792457"/>
    </source>
</evidence>
<protein>
    <submittedName>
        <fullName evidence="1">Uncharacterized protein</fullName>
    </submittedName>
</protein>
<evidence type="ECO:0000313" key="1">
    <source>
        <dbReference type="EMBL" id="KAG8239120.1"/>
    </source>
</evidence>